<dbReference type="RefSeq" id="WP_116668869.1">
    <property type="nucleotide sequence ID" value="NZ_CALIUN010000011.1"/>
</dbReference>
<evidence type="ECO:0000259" key="2">
    <source>
        <dbReference type="Pfam" id="PF01336"/>
    </source>
</evidence>
<feature type="transmembrane region" description="Helical" evidence="1">
    <location>
        <begin position="12"/>
        <end position="30"/>
    </location>
</feature>
<dbReference type="SUPFAM" id="SSF50249">
    <property type="entry name" value="Nucleic acid-binding proteins"/>
    <property type="match status" value="1"/>
</dbReference>
<dbReference type="InterPro" id="IPR012340">
    <property type="entry name" value="NA-bd_OB-fold"/>
</dbReference>
<feature type="domain" description="OB" evidence="2">
    <location>
        <begin position="49"/>
        <end position="124"/>
    </location>
</feature>
<dbReference type="Pfam" id="PF01336">
    <property type="entry name" value="tRNA_anti-codon"/>
    <property type="match status" value="1"/>
</dbReference>
<dbReference type="AlphaFoldDB" id="A0A2U1S9X0"/>
<comment type="caution">
    <text evidence="3">The sequence shown here is derived from an EMBL/GenBank/DDBJ whole genome shotgun (WGS) entry which is preliminary data.</text>
</comment>
<evidence type="ECO:0000256" key="1">
    <source>
        <dbReference type="SAM" id="Phobius"/>
    </source>
</evidence>
<dbReference type="Gene3D" id="2.40.50.140">
    <property type="entry name" value="Nucleic acid-binding proteins"/>
    <property type="match status" value="1"/>
</dbReference>
<name>A0A2U1S9X0_9EURY</name>
<keyword evidence="1" id="KW-1133">Transmembrane helix</keyword>
<accession>A0A2U1S9X0</accession>
<keyword evidence="1" id="KW-0812">Transmembrane</keyword>
<keyword evidence="1" id="KW-0472">Membrane</keyword>
<keyword evidence="4" id="KW-1185">Reference proteome</keyword>
<evidence type="ECO:0000313" key="3">
    <source>
        <dbReference type="EMBL" id="PWB87256.1"/>
    </source>
</evidence>
<organism evidence="3 4">
    <name type="scientific">Methanobrevibacter woesei</name>
    <dbReference type="NCBI Taxonomy" id="190976"/>
    <lineage>
        <taxon>Archaea</taxon>
        <taxon>Methanobacteriati</taxon>
        <taxon>Methanobacteriota</taxon>
        <taxon>Methanomada group</taxon>
        <taxon>Methanobacteria</taxon>
        <taxon>Methanobacteriales</taxon>
        <taxon>Methanobacteriaceae</taxon>
        <taxon>Methanobrevibacter</taxon>
    </lineage>
</organism>
<dbReference type="OrthoDB" id="82376at2157"/>
<reference evidence="3 4" key="1">
    <citation type="submission" date="2017-03" db="EMBL/GenBank/DDBJ databases">
        <title>Genome sequence of Methanobrevibacter wosei.</title>
        <authorList>
            <person name="Poehlein A."/>
            <person name="Seedorf H."/>
            <person name="Daniel R."/>
        </authorList>
    </citation>
    <scope>NUCLEOTIDE SEQUENCE [LARGE SCALE GENOMIC DNA]</scope>
    <source>
        <strain evidence="3 4">DSM 11979</strain>
    </source>
</reference>
<dbReference type="GO" id="GO:0003676">
    <property type="term" value="F:nucleic acid binding"/>
    <property type="evidence" value="ECO:0007669"/>
    <property type="project" value="InterPro"/>
</dbReference>
<dbReference type="EMBL" id="MZGU01000001">
    <property type="protein sequence ID" value="PWB87256.1"/>
    <property type="molecule type" value="Genomic_DNA"/>
</dbReference>
<evidence type="ECO:0000313" key="4">
    <source>
        <dbReference type="Proteomes" id="UP000245577"/>
    </source>
</evidence>
<gene>
    <name evidence="3" type="ORF">MBBWO_00340</name>
</gene>
<proteinExistence type="predicted"/>
<dbReference type="Proteomes" id="UP000245577">
    <property type="component" value="Unassembled WGS sequence"/>
</dbReference>
<protein>
    <submittedName>
        <fullName evidence="3">OB-fold nucleic acid binding domain protein</fullName>
    </submittedName>
</protein>
<sequence>MEISDDKIFKIALVVSLVGILGLIFTSPYIEVKEVAISEINKNMIEEEVSITGVVEKVSKSSSSNTYFLTINDGTGQIPAIAFESVVIELENSQTPIDIFKNEKVIITGTITEYNSKLELIISDGSSIKLAN</sequence>
<dbReference type="InterPro" id="IPR004365">
    <property type="entry name" value="NA-bd_OB_tRNA"/>
</dbReference>